<evidence type="ECO:0000313" key="1">
    <source>
        <dbReference type="EMBL" id="GLQ04829.1"/>
    </source>
</evidence>
<name>A0ABQ5TZ07_9PROT</name>
<accession>A0ABQ5TZ07</accession>
<evidence type="ECO:0000313" key="2">
    <source>
        <dbReference type="Proteomes" id="UP001161409"/>
    </source>
</evidence>
<dbReference type="RefSeq" id="WP_169558876.1">
    <property type="nucleotide sequence ID" value="NZ_BSNF01000001.1"/>
</dbReference>
<reference evidence="1" key="2">
    <citation type="submission" date="2023-01" db="EMBL/GenBank/DDBJ databases">
        <title>Draft genome sequence of Sneathiella chinensis strain NBRC 103408.</title>
        <authorList>
            <person name="Sun Q."/>
            <person name="Mori K."/>
        </authorList>
    </citation>
    <scope>NUCLEOTIDE SEQUENCE</scope>
    <source>
        <strain evidence="1">NBRC 103408</strain>
    </source>
</reference>
<organism evidence="1 2">
    <name type="scientific">Sneathiella chinensis</name>
    <dbReference type="NCBI Taxonomy" id="349750"/>
    <lineage>
        <taxon>Bacteria</taxon>
        <taxon>Pseudomonadati</taxon>
        <taxon>Pseudomonadota</taxon>
        <taxon>Alphaproteobacteria</taxon>
        <taxon>Sneathiellales</taxon>
        <taxon>Sneathiellaceae</taxon>
        <taxon>Sneathiella</taxon>
    </lineage>
</organism>
<gene>
    <name evidence="1" type="ORF">GCM10007924_00500</name>
</gene>
<proteinExistence type="predicted"/>
<protein>
    <submittedName>
        <fullName evidence="1">Uncharacterized protein</fullName>
    </submittedName>
</protein>
<dbReference type="EMBL" id="BSNF01000001">
    <property type="protein sequence ID" value="GLQ04829.1"/>
    <property type="molecule type" value="Genomic_DNA"/>
</dbReference>
<keyword evidence="2" id="KW-1185">Reference proteome</keyword>
<sequence>MSSDSQKNIRNFTAHDTFEEVALFNRMSRSLLVMSLNNGAKSAPGFRSVVF</sequence>
<comment type="caution">
    <text evidence="1">The sequence shown here is derived from an EMBL/GenBank/DDBJ whole genome shotgun (WGS) entry which is preliminary data.</text>
</comment>
<dbReference type="Proteomes" id="UP001161409">
    <property type="component" value="Unassembled WGS sequence"/>
</dbReference>
<reference evidence="1" key="1">
    <citation type="journal article" date="2014" name="Int. J. Syst. Evol. Microbiol.">
        <title>Complete genome of a new Firmicutes species belonging to the dominant human colonic microbiota ('Ruminococcus bicirculans') reveals two chromosomes and a selective capacity to utilize plant glucans.</title>
        <authorList>
            <consortium name="NISC Comparative Sequencing Program"/>
            <person name="Wegmann U."/>
            <person name="Louis P."/>
            <person name="Goesmann A."/>
            <person name="Henrissat B."/>
            <person name="Duncan S.H."/>
            <person name="Flint H.J."/>
        </authorList>
    </citation>
    <scope>NUCLEOTIDE SEQUENCE</scope>
    <source>
        <strain evidence="1">NBRC 103408</strain>
    </source>
</reference>